<dbReference type="PROSITE" id="PS00549">
    <property type="entry name" value="BACTERIOFERRITIN"/>
    <property type="match status" value="1"/>
</dbReference>
<comment type="cofactor">
    <cofactor evidence="1">
        <name>heme b</name>
        <dbReference type="ChEBI" id="CHEBI:60344"/>
    </cofactor>
</comment>
<name>A0AAE9Y3Q9_9ACTN</name>
<dbReference type="NCBIfam" id="TIGR00754">
    <property type="entry name" value="bfr"/>
    <property type="match status" value="1"/>
</dbReference>
<dbReference type="RefSeq" id="WP_272734835.1">
    <property type="nucleotide sequence ID" value="NZ_CP116942.1"/>
</dbReference>
<dbReference type="GO" id="GO:0004322">
    <property type="term" value="F:ferroxidase activity"/>
    <property type="evidence" value="ECO:0007669"/>
    <property type="project" value="UniProtKB-EC"/>
</dbReference>
<dbReference type="KEGG" id="ima:PO878_12470"/>
<feature type="binding site" evidence="10">
    <location>
        <position position="18"/>
    </location>
    <ligand>
        <name>Fe cation</name>
        <dbReference type="ChEBI" id="CHEBI:24875"/>
        <label>1</label>
    </ligand>
</feature>
<keyword evidence="13" id="KW-0560">Oxidoreductase</keyword>
<dbReference type="AlphaFoldDB" id="A0AAE9Y3Q9"/>
<comment type="similarity">
    <text evidence="9 11">Belongs to the bacterioferritin family.</text>
</comment>
<evidence type="ECO:0000256" key="7">
    <source>
        <dbReference type="ARBA" id="ARBA00036243"/>
    </source>
</evidence>
<accession>A0AAE9Y3Q9</accession>
<keyword evidence="5 9" id="KW-0479">Metal-binding</keyword>
<dbReference type="CDD" id="cd00907">
    <property type="entry name" value="Bacterioferritin"/>
    <property type="match status" value="1"/>
</dbReference>
<evidence type="ECO:0000256" key="4">
    <source>
        <dbReference type="ARBA" id="ARBA00022617"/>
    </source>
</evidence>
<feature type="binding site" evidence="10">
    <location>
        <position position="127"/>
    </location>
    <ligand>
        <name>Fe cation</name>
        <dbReference type="ChEBI" id="CHEBI:24875"/>
        <label>1</label>
    </ligand>
</feature>
<dbReference type="SUPFAM" id="SSF47240">
    <property type="entry name" value="Ferritin-like"/>
    <property type="match status" value="1"/>
</dbReference>
<evidence type="ECO:0000313" key="14">
    <source>
        <dbReference type="Proteomes" id="UP001216390"/>
    </source>
</evidence>
<evidence type="ECO:0000256" key="3">
    <source>
        <dbReference type="ARBA" id="ARBA00022434"/>
    </source>
</evidence>
<dbReference type="InterPro" id="IPR002024">
    <property type="entry name" value="Bacterioferritin"/>
</dbReference>
<feature type="binding site" evidence="10">
    <location>
        <position position="50"/>
    </location>
    <ligand>
        <name>Fe cation</name>
        <dbReference type="ChEBI" id="CHEBI:24875"/>
        <label>3</label>
    </ligand>
</feature>
<evidence type="ECO:0000259" key="12">
    <source>
        <dbReference type="PROSITE" id="PS50905"/>
    </source>
</evidence>
<dbReference type="EC" id="1.16.3.1" evidence="9"/>
<dbReference type="PANTHER" id="PTHR30295:SF0">
    <property type="entry name" value="BACTERIOFERRITIN"/>
    <property type="match status" value="1"/>
</dbReference>
<evidence type="ECO:0000313" key="13">
    <source>
        <dbReference type="EMBL" id="WCO65310.1"/>
    </source>
</evidence>
<dbReference type="InterPro" id="IPR009078">
    <property type="entry name" value="Ferritin-like_SF"/>
</dbReference>
<gene>
    <name evidence="13" type="primary">bfr</name>
    <name evidence="13" type="ORF">PO878_12470</name>
</gene>
<organism evidence="13 14">
    <name type="scientific">Iamia majanohamensis</name>
    <dbReference type="NCBI Taxonomy" id="467976"/>
    <lineage>
        <taxon>Bacteria</taxon>
        <taxon>Bacillati</taxon>
        <taxon>Actinomycetota</taxon>
        <taxon>Acidimicrobiia</taxon>
        <taxon>Acidimicrobiales</taxon>
        <taxon>Iamiaceae</taxon>
        <taxon>Iamia</taxon>
    </lineage>
</organism>
<keyword evidence="3 9" id="KW-0409">Iron storage</keyword>
<dbReference type="PIRSF" id="PIRSF002560">
    <property type="entry name" value="Bacterioferritin"/>
    <property type="match status" value="1"/>
</dbReference>
<feature type="binding site" evidence="10">
    <location>
        <position position="130"/>
    </location>
    <ligand>
        <name>Fe cation</name>
        <dbReference type="ChEBI" id="CHEBI:24875"/>
        <label>2</label>
    </ligand>
</feature>
<protein>
    <recommendedName>
        <fullName evidence="9 11">Bacterioferritin</fullName>
        <ecNumber evidence="9">1.16.3.1</ecNumber>
    </recommendedName>
</protein>
<feature type="binding site" evidence="10">
    <location>
        <position position="51"/>
    </location>
    <ligand>
        <name>Fe cation</name>
        <dbReference type="ChEBI" id="CHEBI:24875"/>
        <label>2</label>
    </ligand>
</feature>
<feature type="binding site" evidence="10">
    <location>
        <position position="127"/>
    </location>
    <ligand>
        <name>Fe cation</name>
        <dbReference type="ChEBI" id="CHEBI:24875"/>
        <label>2</label>
    </ligand>
</feature>
<dbReference type="InterPro" id="IPR008331">
    <property type="entry name" value="Ferritin_DPS_dom"/>
</dbReference>
<comment type="function">
    <text evidence="9">Iron-storage protein, whose ferroxidase center binds Fe(2+), oxidizes it using dioxygen to Fe(3+), and participates in the subsequent Fe(3+) oxide mineral core formation within the central cavity of the BFR protein shell.</text>
</comment>
<evidence type="ECO:0000256" key="2">
    <source>
        <dbReference type="ARBA" id="ARBA00011637"/>
    </source>
</evidence>
<proteinExistence type="inferred from homology"/>
<dbReference type="InterPro" id="IPR012347">
    <property type="entry name" value="Ferritin-like"/>
</dbReference>
<dbReference type="GO" id="GO:0006879">
    <property type="term" value="P:intracellular iron ion homeostasis"/>
    <property type="evidence" value="ECO:0007669"/>
    <property type="project" value="UniProtKB-KW"/>
</dbReference>
<dbReference type="Pfam" id="PF00210">
    <property type="entry name" value="Ferritin"/>
    <property type="match status" value="1"/>
</dbReference>
<evidence type="ECO:0000256" key="1">
    <source>
        <dbReference type="ARBA" id="ARBA00001970"/>
    </source>
</evidence>
<dbReference type="PRINTS" id="PR00601">
    <property type="entry name" value="BACFERRITIN"/>
</dbReference>
<dbReference type="GO" id="GO:0008199">
    <property type="term" value="F:ferric iron binding"/>
    <property type="evidence" value="ECO:0007669"/>
    <property type="project" value="InterPro"/>
</dbReference>
<dbReference type="EMBL" id="CP116942">
    <property type="protein sequence ID" value="WCO65310.1"/>
    <property type="molecule type" value="Genomic_DNA"/>
</dbReference>
<evidence type="ECO:0000256" key="8">
    <source>
        <dbReference type="ARBA" id="ARBA00047990"/>
    </source>
</evidence>
<feature type="binding site" description="axial binding residue" evidence="10">
    <location>
        <position position="52"/>
    </location>
    <ligand>
        <name>heme b</name>
        <dbReference type="ChEBI" id="CHEBI:60344"/>
        <note>ligand shared between dimeric partners</note>
    </ligand>
    <ligandPart>
        <name>Fe</name>
        <dbReference type="ChEBI" id="CHEBI:18248"/>
    </ligandPart>
</feature>
<dbReference type="GO" id="GO:0020037">
    <property type="term" value="F:heme binding"/>
    <property type="evidence" value="ECO:0007669"/>
    <property type="project" value="TreeGrafter"/>
</dbReference>
<dbReference type="PANTHER" id="PTHR30295">
    <property type="entry name" value="BACTERIOFERRITIN"/>
    <property type="match status" value="1"/>
</dbReference>
<dbReference type="InterPro" id="IPR009040">
    <property type="entry name" value="Ferritin-like_diiron"/>
</dbReference>
<evidence type="ECO:0000256" key="11">
    <source>
        <dbReference type="RuleBase" id="RU000623"/>
    </source>
</evidence>
<dbReference type="GO" id="GO:0006826">
    <property type="term" value="P:iron ion transport"/>
    <property type="evidence" value="ECO:0007669"/>
    <property type="project" value="InterPro"/>
</dbReference>
<sequence length="158" mass="18207">MQGDPAIIEVLNEVLTAELTAVNQYWIHYRMLDNWGIHRLAEHAREESLDEMKDADRIIERILFLEGVPNMQRLNPVRVGETVPEQMAADLAVEQAAVERYNRGIALCREVGDNGTRALFEQHLVSEEEHLDWIEAQIGLIETLGLERYLAQQLHDHE</sequence>
<evidence type="ECO:0000256" key="6">
    <source>
        <dbReference type="ARBA" id="ARBA00023004"/>
    </source>
</evidence>
<evidence type="ECO:0000256" key="5">
    <source>
        <dbReference type="ARBA" id="ARBA00022723"/>
    </source>
</evidence>
<feature type="domain" description="Ferritin-like diiron" evidence="12">
    <location>
        <begin position="1"/>
        <end position="145"/>
    </location>
</feature>
<dbReference type="Gene3D" id="1.20.1260.10">
    <property type="match status" value="1"/>
</dbReference>
<reference evidence="13" key="1">
    <citation type="submission" date="2023-01" db="EMBL/GenBank/DDBJ databases">
        <title>The diversity of Class Acidimicrobiia in South China Sea sediment environments and the proposal of Iamia marina sp. nov., a novel species of the genus Iamia.</title>
        <authorList>
            <person name="He Y."/>
            <person name="Tian X."/>
        </authorList>
    </citation>
    <scope>NUCLEOTIDE SEQUENCE</scope>
    <source>
        <strain evidence="13">DSM 19957</strain>
    </source>
</reference>
<dbReference type="GO" id="GO:0005829">
    <property type="term" value="C:cytosol"/>
    <property type="evidence" value="ECO:0007669"/>
    <property type="project" value="TreeGrafter"/>
</dbReference>
<evidence type="ECO:0000256" key="9">
    <source>
        <dbReference type="PIRNR" id="PIRNR002560"/>
    </source>
</evidence>
<keyword evidence="14" id="KW-1185">Reference proteome</keyword>
<dbReference type="PROSITE" id="PS50905">
    <property type="entry name" value="FERRITIN_LIKE"/>
    <property type="match status" value="1"/>
</dbReference>
<feature type="binding site" evidence="10">
    <location>
        <position position="94"/>
    </location>
    <ligand>
        <name>Fe cation</name>
        <dbReference type="ChEBI" id="CHEBI:24875"/>
        <label>2</label>
    </ligand>
</feature>
<comment type="catalytic activity">
    <reaction evidence="8 9">
        <text>4 Fe(2+) + O2 + 4 H(+) = 4 Fe(3+) + 2 H2O</text>
        <dbReference type="Rhea" id="RHEA:11148"/>
        <dbReference type="ChEBI" id="CHEBI:15377"/>
        <dbReference type="ChEBI" id="CHEBI:15378"/>
        <dbReference type="ChEBI" id="CHEBI:15379"/>
        <dbReference type="ChEBI" id="CHEBI:29033"/>
        <dbReference type="ChEBI" id="CHEBI:29034"/>
        <dbReference type="EC" id="1.16.3.1"/>
    </reaction>
</comment>
<evidence type="ECO:0000256" key="10">
    <source>
        <dbReference type="PIRSR" id="PIRSR002560-1"/>
    </source>
</evidence>
<keyword evidence="6 9" id="KW-0408">Iron</keyword>
<comment type="subunit">
    <text evidence="2">Homooligomer of 24 subunits, arranged as 12 dimers, that are packed together to form an approximately spherical molecule with a central cavity, in which large amounts of iron can be deposited.</text>
</comment>
<dbReference type="Proteomes" id="UP001216390">
    <property type="component" value="Chromosome"/>
</dbReference>
<comment type="catalytic activity">
    <reaction evidence="7">
        <text>Fe(2+)(in) = Fe(2+)(out)</text>
        <dbReference type="Rhea" id="RHEA:28486"/>
        <dbReference type="ChEBI" id="CHEBI:29033"/>
    </reaction>
</comment>
<keyword evidence="4 11" id="KW-0349">Heme</keyword>
<feature type="binding site" evidence="10">
    <location>
        <position position="51"/>
    </location>
    <ligand>
        <name>Fe cation</name>
        <dbReference type="ChEBI" id="CHEBI:24875"/>
        <label>1</label>
    </ligand>
</feature>